<dbReference type="EMBL" id="BDEV01000001">
    <property type="protein sequence ID" value="GCD60920.1"/>
    <property type="molecule type" value="Genomic_DNA"/>
</dbReference>
<gene>
    <name evidence="1" type="ORF">NBRC3278_0013</name>
</gene>
<comment type="caution">
    <text evidence="1">The sequence shown here is derived from an EMBL/GenBank/DDBJ whole genome shotgun (WGS) entry which is preliminary data.</text>
</comment>
<organism evidence="1 2">
    <name type="scientific">Acetobacter pasteurianus NBRC 3278</name>
    <dbReference type="NCBI Taxonomy" id="1226660"/>
    <lineage>
        <taxon>Bacteria</taxon>
        <taxon>Pseudomonadati</taxon>
        <taxon>Pseudomonadota</taxon>
        <taxon>Alphaproteobacteria</taxon>
        <taxon>Acetobacterales</taxon>
        <taxon>Acetobacteraceae</taxon>
        <taxon>Acetobacter</taxon>
    </lineage>
</organism>
<reference evidence="1 2" key="1">
    <citation type="submission" date="2016-06" db="EMBL/GenBank/DDBJ databases">
        <title>Acetobacter pasteurianus NBRC 3278 whole genome sequencing project.</title>
        <authorList>
            <person name="Matsutani M."/>
            <person name="Shiwa Y."/>
            <person name="Okamoto-Kainuma A."/>
            <person name="Ishikawa M."/>
            <person name="Koizumi Y."/>
            <person name="Yoshikawa H."/>
            <person name="Yakushi T."/>
            <person name="Matsushita K."/>
        </authorList>
    </citation>
    <scope>NUCLEOTIDE SEQUENCE [LARGE SCALE GENOMIC DNA]</scope>
    <source>
        <strain evidence="1 2">NBRC 3278</strain>
    </source>
</reference>
<proteinExistence type="predicted"/>
<evidence type="ECO:0000313" key="2">
    <source>
        <dbReference type="Proteomes" id="UP000287385"/>
    </source>
</evidence>
<keyword evidence="2" id="KW-1185">Reference proteome</keyword>
<dbReference type="Proteomes" id="UP000287385">
    <property type="component" value="Unassembled WGS sequence"/>
</dbReference>
<name>A0A401WZE5_ACEPA</name>
<dbReference type="RefSeq" id="WP_124297422.1">
    <property type="nucleotide sequence ID" value="NZ_BDEV01000001.1"/>
</dbReference>
<sequence>MSNPTPAMTEAEHDHLANYRNPRLLLDKAEKIAQALHDLSQPENKVVFPAARYWLAGELCSTLERLGNVTGYNVRGGGYE</sequence>
<dbReference type="AlphaFoldDB" id="A0A401WZE5"/>
<accession>A0A401WZE5</accession>
<protein>
    <submittedName>
        <fullName evidence="1">Uncharacterized protein</fullName>
    </submittedName>
</protein>
<evidence type="ECO:0000313" key="1">
    <source>
        <dbReference type="EMBL" id="GCD60920.1"/>
    </source>
</evidence>